<dbReference type="Proteomes" id="UP001476282">
    <property type="component" value="Unassembled WGS sequence"/>
</dbReference>
<dbReference type="InterPro" id="IPR037004">
    <property type="entry name" value="Exonuc_VII_ssu_sf"/>
</dbReference>
<name>A0ABP9UPI0_9BACT</name>
<dbReference type="PANTHER" id="PTHR34137">
    <property type="entry name" value="EXODEOXYRIBONUCLEASE 7 SMALL SUBUNIT"/>
    <property type="match status" value="1"/>
</dbReference>
<dbReference type="PANTHER" id="PTHR34137:SF1">
    <property type="entry name" value="EXODEOXYRIBONUCLEASE 7 SMALL SUBUNIT"/>
    <property type="match status" value="1"/>
</dbReference>
<gene>
    <name evidence="6 8" type="primary">xseB</name>
    <name evidence="8" type="ORF">Hsar01_00924</name>
</gene>
<dbReference type="HAMAP" id="MF_00337">
    <property type="entry name" value="Exonuc_7_S"/>
    <property type="match status" value="1"/>
</dbReference>
<comment type="subunit">
    <text evidence="6">Heterooligomer composed of large and small subunits.</text>
</comment>
<dbReference type="InterPro" id="IPR003761">
    <property type="entry name" value="Exonuc_VII_S"/>
</dbReference>
<evidence type="ECO:0000256" key="4">
    <source>
        <dbReference type="ARBA" id="ARBA00022801"/>
    </source>
</evidence>
<dbReference type="EMBL" id="BAABRI010000004">
    <property type="protein sequence ID" value="GAA5481713.1"/>
    <property type="molecule type" value="Genomic_DNA"/>
</dbReference>
<comment type="function">
    <text evidence="6">Bidirectionally degrades single-stranded DNA into large acid-insoluble oligonucleotides, which are then degraded further into small acid-soluble oligonucleotides.</text>
</comment>
<comment type="similarity">
    <text evidence="1 6">Belongs to the XseB family.</text>
</comment>
<protein>
    <recommendedName>
        <fullName evidence="6">Exodeoxyribonuclease 7 small subunit</fullName>
        <ecNumber evidence="6">3.1.11.6</ecNumber>
    </recommendedName>
    <alternativeName>
        <fullName evidence="6">Exodeoxyribonuclease VII small subunit</fullName>
        <shortName evidence="6">Exonuclease VII small subunit</shortName>
    </alternativeName>
</protein>
<keyword evidence="3 6" id="KW-0540">Nuclease</keyword>
<evidence type="ECO:0000256" key="1">
    <source>
        <dbReference type="ARBA" id="ARBA00009998"/>
    </source>
</evidence>
<dbReference type="NCBIfam" id="TIGR01280">
    <property type="entry name" value="xseB"/>
    <property type="match status" value="1"/>
</dbReference>
<evidence type="ECO:0000256" key="6">
    <source>
        <dbReference type="HAMAP-Rule" id="MF_00337"/>
    </source>
</evidence>
<keyword evidence="9" id="KW-1185">Reference proteome</keyword>
<comment type="caution">
    <text evidence="8">The sequence shown here is derived from an EMBL/GenBank/DDBJ whole genome shotgun (WGS) entry which is preliminary data.</text>
</comment>
<evidence type="ECO:0000313" key="8">
    <source>
        <dbReference type="EMBL" id="GAA5481713.1"/>
    </source>
</evidence>
<evidence type="ECO:0000313" key="9">
    <source>
        <dbReference type="Proteomes" id="UP001476282"/>
    </source>
</evidence>
<evidence type="ECO:0000256" key="5">
    <source>
        <dbReference type="ARBA" id="ARBA00022839"/>
    </source>
</evidence>
<accession>A0ABP9UPI0</accession>
<proteinExistence type="inferred from homology"/>
<dbReference type="EC" id="3.1.11.6" evidence="6"/>
<dbReference type="Pfam" id="PF02609">
    <property type="entry name" value="Exonuc_VII_S"/>
    <property type="match status" value="1"/>
</dbReference>
<dbReference type="RefSeq" id="WP_353565863.1">
    <property type="nucleotide sequence ID" value="NZ_BAABRI010000004.1"/>
</dbReference>
<comment type="catalytic activity">
    <reaction evidence="6">
        <text>Exonucleolytic cleavage in either 5'- to 3'- or 3'- to 5'-direction to yield nucleoside 5'-phosphates.</text>
        <dbReference type="EC" id="3.1.11.6"/>
    </reaction>
</comment>
<evidence type="ECO:0000256" key="3">
    <source>
        <dbReference type="ARBA" id="ARBA00022722"/>
    </source>
</evidence>
<feature type="compositionally biased region" description="Acidic residues" evidence="7">
    <location>
        <begin position="79"/>
        <end position="99"/>
    </location>
</feature>
<dbReference type="Gene3D" id="1.10.287.1040">
    <property type="entry name" value="Exonuclease VII, small subunit"/>
    <property type="match status" value="1"/>
</dbReference>
<keyword evidence="5 6" id="KW-0269">Exonuclease</keyword>
<comment type="subcellular location">
    <subcellularLocation>
        <location evidence="6">Cytoplasm</location>
    </subcellularLocation>
</comment>
<reference evidence="8 9" key="1">
    <citation type="submission" date="2024-02" db="EMBL/GenBank/DDBJ databases">
        <title>Haloferula sargassicola NBRC 104335.</title>
        <authorList>
            <person name="Ichikawa N."/>
            <person name="Katano-Makiyama Y."/>
            <person name="Hidaka K."/>
        </authorList>
    </citation>
    <scope>NUCLEOTIDE SEQUENCE [LARGE SCALE GENOMIC DNA]</scope>
    <source>
        <strain evidence="8 9">NBRC 104335</strain>
    </source>
</reference>
<feature type="region of interest" description="Disordered" evidence="7">
    <location>
        <begin position="70"/>
        <end position="99"/>
    </location>
</feature>
<keyword evidence="4 6" id="KW-0378">Hydrolase</keyword>
<dbReference type="SUPFAM" id="SSF116842">
    <property type="entry name" value="XseB-like"/>
    <property type="match status" value="1"/>
</dbReference>
<sequence>MAARKKADATVPAPPSFEEALEELETIVQSMEEDQLPLEDLVSRYEKGVKLLERCQAVLTSARERLLTISTSTANPLTPDEEASTDASDDDPDDDIRLF</sequence>
<evidence type="ECO:0000256" key="7">
    <source>
        <dbReference type="SAM" id="MobiDB-lite"/>
    </source>
</evidence>
<evidence type="ECO:0000256" key="2">
    <source>
        <dbReference type="ARBA" id="ARBA00022490"/>
    </source>
</evidence>
<organism evidence="8 9">
    <name type="scientific">Haloferula sargassicola</name>
    <dbReference type="NCBI Taxonomy" id="490096"/>
    <lineage>
        <taxon>Bacteria</taxon>
        <taxon>Pseudomonadati</taxon>
        <taxon>Verrucomicrobiota</taxon>
        <taxon>Verrucomicrobiia</taxon>
        <taxon>Verrucomicrobiales</taxon>
        <taxon>Verrucomicrobiaceae</taxon>
        <taxon>Haloferula</taxon>
    </lineage>
</organism>
<keyword evidence="2 6" id="KW-0963">Cytoplasm</keyword>